<keyword evidence="1" id="KW-0812">Transmembrane</keyword>
<evidence type="ECO:0000313" key="3">
    <source>
        <dbReference type="Proteomes" id="UP000249204"/>
    </source>
</evidence>
<evidence type="ECO:0000256" key="1">
    <source>
        <dbReference type="SAM" id="Phobius"/>
    </source>
</evidence>
<dbReference type="InterPro" id="IPR034026">
    <property type="entry name" value="EssA"/>
</dbReference>
<reference evidence="2 3" key="1">
    <citation type="submission" date="2018-06" db="EMBL/GenBank/DDBJ databases">
        <title>Isolation of heavy metals resistant Paenibacillus silvae NC2 from Gold-Copper mine in ZiJin, China.</title>
        <authorList>
            <person name="Xu J."/>
            <person name="Mazhar H.S."/>
            <person name="Rensing C."/>
        </authorList>
    </citation>
    <scope>NUCLEOTIDE SEQUENCE [LARGE SCALE GENOMIC DNA]</scope>
    <source>
        <strain evidence="2 3">NC2</strain>
    </source>
</reference>
<dbReference type="AlphaFoldDB" id="A0A2W6QHV4"/>
<dbReference type="Pfam" id="PF10661">
    <property type="entry name" value="EssA"/>
    <property type="match status" value="1"/>
</dbReference>
<comment type="caution">
    <text evidence="2">The sequence shown here is derived from an EMBL/GenBank/DDBJ whole genome shotgun (WGS) entry which is preliminary data.</text>
</comment>
<dbReference type="EMBL" id="QKWW01000016">
    <property type="protein sequence ID" value="PZT56743.1"/>
    <property type="molecule type" value="Genomic_DNA"/>
</dbReference>
<proteinExistence type="predicted"/>
<organism evidence="2 3">
    <name type="scientific">Paenibacillus silvae</name>
    <dbReference type="NCBI Taxonomy" id="1325358"/>
    <lineage>
        <taxon>Bacteria</taxon>
        <taxon>Bacillati</taxon>
        <taxon>Bacillota</taxon>
        <taxon>Bacilli</taxon>
        <taxon>Bacillales</taxon>
        <taxon>Paenibacillaceae</taxon>
        <taxon>Paenibacillus</taxon>
    </lineage>
</organism>
<sequence length="59" mass="6644">MNMNPNNLNSSEAEAAKQRADELVQQAKRSTWTSGILTTIVITVILIGLFYWIAYIRTS</sequence>
<accession>A0A2W6QHV4</accession>
<keyword evidence="1" id="KW-0472">Membrane</keyword>
<dbReference type="Proteomes" id="UP000249204">
    <property type="component" value="Unassembled WGS sequence"/>
</dbReference>
<name>A0A2W6QHV4_9BACL</name>
<keyword evidence="1" id="KW-1133">Transmembrane helix</keyword>
<evidence type="ECO:0000313" key="2">
    <source>
        <dbReference type="EMBL" id="PZT56743.1"/>
    </source>
</evidence>
<protein>
    <submittedName>
        <fullName evidence="2">Uncharacterized protein</fullName>
    </submittedName>
</protein>
<feature type="transmembrane region" description="Helical" evidence="1">
    <location>
        <begin position="32"/>
        <end position="54"/>
    </location>
</feature>
<gene>
    <name evidence="2" type="ORF">DN757_05695</name>
</gene>